<organism evidence="2 3">
    <name type="scientific">Microbacterium schleiferi</name>
    <dbReference type="NCBI Taxonomy" id="69362"/>
    <lineage>
        <taxon>Bacteria</taxon>
        <taxon>Bacillati</taxon>
        <taxon>Actinomycetota</taxon>
        <taxon>Actinomycetes</taxon>
        <taxon>Micrococcales</taxon>
        <taxon>Microbacteriaceae</taxon>
        <taxon>Microbacterium</taxon>
    </lineage>
</organism>
<name>A0A7S8RGE7_9MICO</name>
<reference evidence="2 3" key="1">
    <citation type="submission" date="2020-11" db="EMBL/GenBank/DDBJ databases">
        <title>Amino acid is mineralized and recycled by bacteria in oceanic microbiome.</title>
        <authorList>
            <person name="Zheng L.Y."/>
        </authorList>
    </citation>
    <scope>NUCLEOTIDE SEQUENCE [LARGE SCALE GENOMIC DNA]</scope>
    <source>
        <strain evidence="2 3">A32-1</strain>
    </source>
</reference>
<gene>
    <name evidence="2" type="ORF">IT882_14000</name>
</gene>
<accession>A0A7S8RGE7</accession>
<dbReference type="KEGG" id="msf:IT882_14000"/>
<feature type="region of interest" description="Disordered" evidence="1">
    <location>
        <begin position="44"/>
        <end position="63"/>
    </location>
</feature>
<feature type="compositionally biased region" description="Pro residues" evidence="1">
    <location>
        <begin position="157"/>
        <end position="169"/>
    </location>
</feature>
<sequence length="191" mass="19330">MTAHVRRFLSRHPPAHVNEPTRAVAGLAALAVVALLAGCSGSAPTPSPTVSSPAAIPTPTSGPGGYESLSQACTAIADDLITLQTIGGTVEVGLGSDGAEAILTELAEMRELAPVVLRSTYRSVADAIRDLPAPDATAVATPTAEPSPAATTTPGKSPTPEPAVTPPPFRGVIDSAADELTIWLTRHCADL</sequence>
<evidence type="ECO:0000256" key="1">
    <source>
        <dbReference type="SAM" id="MobiDB-lite"/>
    </source>
</evidence>
<dbReference type="AlphaFoldDB" id="A0A7S8RGE7"/>
<feature type="compositionally biased region" description="Low complexity" evidence="1">
    <location>
        <begin position="135"/>
        <end position="154"/>
    </location>
</feature>
<dbReference type="EMBL" id="CP064760">
    <property type="protein sequence ID" value="QPE04271.1"/>
    <property type="molecule type" value="Genomic_DNA"/>
</dbReference>
<protein>
    <submittedName>
        <fullName evidence="2">Uncharacterized protein</fullName>
    </submittedName>
</protein>
<evidence type="ECO:0000313" key="3">
    <source>
        <dbReference type="Proteomes" id="UP000594480"/>
    </source>
</evidence>
<dbReference type="Proteomes" id="UP000594480">
    <property type="component" value="Chromosome"/>
</dbReference>
<evidence type="ECO:0000313" key="2">
    <source>
        <dbReference type="EMBL" id="QPE04271.1"/>
    </source>
</evidence>
<keyword evidence="3" id="KW-1185">Reference proteome</keyword>
<feature type="compositionally biased region" description="Low complexity" evidence="1">
    <location>
        <begin position="44"/>
        <end position="61"/>
    </location>
</feature>
<dbReference type="RefSeq" id="WP_195692349.1">
    <property type="nucleotide sequence ID" value="NZ_CP064760.1"/>
</dbReference>
<proteinExistence type="predicted"/>
<feature type="region of interest" description="Disordered" evidence="1">
    <location>
        <begin position="135"/>
        <end position="171"/>
    </location>
</feature>